<comment type="caution">
    <text evidence="1">The sequence shown here is derived from an EMBL/GenBank/DDBJ whole genome shotgun (WGS) entry which is preliminary data.</text>
</comment>
<accession>A0ACB9GBC7</accession>
<dbReference type="EMBL" id="CM042010">
    <property type="protein sequence ID" value="KAI3780363.1"/>
    <property type="molecule type" value="Genomic_DNA"/>
</dbReference>
<gene>
    <name evidence="1" type="ORF">L2E82_10342</name>
</gene>
<proteinExistence type="predicted"/>
<name>A0ACB9GBC7_CICIN</name>
<reference evidence="2" key="1">
    <citation type="journal article" date="2022" name="Mol. Ecol. Resour.">
        <title>The genomes of chicory, endive, great burdock and yacon provide insights into Asteraceae palaeo-polyploidization history and plant inulin production.</title>
        <authorList>
            <person name="Fan W."/>
            <person name="Wang S."/>
            <person name="Wang H."/>
            <person name="Wang A."/>
            <person name="Jiang F."/>
            <person name="Liu H."/>
            <person name="Zhao H."/>
            <person name="Xu D."/>
            <person name="Zhang Y."/>
        </authorList>
    </citation>
    <scope>NUCLEOTIDE SEQUENCE [LARGE SCALE GENOMIC DNA]</scope>
    <source>
        <strain evidence="2">cv. Punajuju</strain>
    </source>
</reference>
<organism evidence="1 2">
    <name type="scientific">Cichorium intybus</name>
    <name type="common">Chicory</name>
    <dbReference type="NCBI Taxonomy" id="13427"/>
    <lineage>
        <taxon>Eukaryota</taxon>
        <taxon>Viridiplantae</taxon>
        <taxon>Streptophyta</taxon>
        <taxon>Embryophyta</taxon>
        <taxon>Tracheophyta</taxon>
        <taxon>Spermatophyta</taxon>
        <taxon>Magnoliopsida</taxon>
        <taxon>eudicotyledons</taxon>
        <taxon>Gunneridae</taxon>
        <taxon>Pentapetalae</taxon>
        <taxon>asterids</taxon>
        <taxon>campanulids</taxon>
        <taxon>Asterales</taxon>
        <taxon>Asteraceae</taxon>
        <taxon>Cichorioideae</taxon>
        <taxon>Cichorieae</taxon>
        <taxon>Cichoriinae</taxon>
        <taxon>Cichorium</taxon>
    </lineage>
</organism>
<protein>
    <submittedName>
        <fullName evidence="1">Uncharacterized protein</fullName>
    </submittedName>
</protein>
<dbReference type="Proteomes" id="UP001055811">
    <property type="component" value="Linkage Group LG02"/>
</dbReference>
<keyword evidence="2" id="KW-1185">Reference proteome</keyword>
<evidence type="ECO:0000313" key="2">
    <source>
        <dbReference type="Proteomes" id="UP001055811"/>
    </source>
</evidence>
<evidence type="ECO:0000313" key="1">
    <source>
        <dbReference type="EMBL" id="KAI3780363.1"/>
    </source>
</evidence>
<reference evidence="1 2" key="2">
    <citation type="journal article" date="2022" name="Mol. Ecol. Resour.">
        <title>The genomes of chicory, endive, great burdock and yacon provide insights into Asteraceae paleo-polyploidization history and plant inulin production.</title>
        <authorList>
            <person name="Fan W."/>
            <person name="Wang S."/>
            <person name="Wang H."/>
            <person name="Wang A."/>
            <person name="Jiang F."/>
            <person name="Liu H."/>
            <person name="Zhao H."/>
            <person name="Xu D."/>
            <person name="Zhang Y."/>
        </authorList>
    </citation>
    <scope>NUCLEOTIDE SEQUENCE [LARGE SCALE GENOMIC DNA]</scope>
    <source>
        <strain evidence="2">cv. Punajuju</strain>
        <tissue evidence="1">Leaves</tissue>
    </source>
</reference>
<sequence>MELLNLRIRPFVRIDLLQTIFTQALNERYVNWTLRITSIHDKRALIPFIKSVEASSDSLKRDIDHVFWKLKGNAVKSSCCGQNSVIERSVIMGPKSEITVRAIVTNIRWYDEKMVKTSGAGSLNNGSLKRRKRRVG</sequence>